<feature type="domain" description="Erythromycin biosynthesis protein CIII-like N-terminal" evidence="6">
    <location>
        <begin position="22"/>
        <end position="256"/>
    </location>
</feature>
<evidence type="ECO:0000256" key="1">
    <source>
        <dbReference type="ARBA" id="ARBA00006962"/>
    </source>
</evidence>
<evidence type="ECO:0000259" key="5">
    <source>
        <dbReference type="Pfam" id="PF06722"/>
    </source>
</evidence>
<dbReference type="GO" id="GO:0017000">
    <property type="term" value="P:antibiotic biosynthetic process"/>
    <property type="evidence" value="ECO:0007669"/>
    <property type="project" value="UniProtKB-KW"/>
</dbReference>
<proteinExistence type="inferred from homology"/>
<keyword evidence="8" id="KW-1185">Reference proteome</keyword>
<dbReference type="Proteomes" id="UP000198318">
    <property type="component" value="Unassembled WGS sequence"/>
</dbReference>
<sequence>MRVLFTTFASVSHLNGLVSMAWALRAAGHEVRVASQPDLADAITAAGLTAVPVGEPLHLEARMREIAAKLAAQGGPGRAAPDMNELRPEKLTWDAMRKAFATMTPVVFANASPEATVDDLVAFCRGWRPDLVVWDTFTFAGSIAARACGAAHARMILGLDMLGNMRARFTEAAAERPAGDRLDPLGEWIEGHLARHGADFDEDAVVGHWTIDPTPPSLRLPVPLHYVPVRHMPYTGRSAVPRWLHEPQRQDGRVCVLAEPSLQRMWGPDVTADGLVSAVAGLGGEVVVVLDAEQQKGLGELPENVRVEDSAPLDALLPTCSAVVHAGGHDALGTALLHGVPQLIVPEGQWDTVHKARLIEEQGAGLHLPPMERFDPRALRERVARLLDEPSFAESARRLRKEVLAAPAPTQVVPLLEQLTAEHRSART</sequence>
<dbReference type="OrthoDB" id="5488434at2"/>
<dbReference type="InterPro" id="IPR030953">
    <property type="entry name" value="Glycosyl_450act"/>
</dbReference>
<protein>
    <submittedName>
        <fullName evidence="7">L-2-deoxyfucosyltransferase/glycosyltransferase DesVII</fullName>
    </submittedName>
</protein>
<evidence type="ECO:0000313" key="7">
    <source>
        <dbReference type="EMBL" id="SNT52189.1"/>
    </source>
</evidence>
<dbReference type="EMBL" id="FZOR01000038">
    <property type="protein sequence ID" value="SNT52189.1"/>
    <property type="molecule type" value="Genomic_DNA"/>
</dbReference>
<dbReference type="CDD" id="cd03784">
    <property type="entry name" value="GT1_Gtf-like"/>
    <property type="match status" value="1"/>
</dbReference>
<accession>A0A239NDG3</accession>
<keyword evidence="2 7" id="KW-0328">Glycosyltransferase</keyword>
<comment type="similarity">
    <text evidence="1">Belongs to the glycosyltransferase 28 family.</text>
</comment>
<name>A0A239NDG3_9ACTN</name>
<dbReference type="Pfam" id="PF06722">
    <property type="entry name" value="EryCIII-like_C"/>
    <property type="match status" value="1"/>
</dbReference>
<dbReference type="InterPro" id="IPR050426">
    <property type="entry name" value="Glycosyltransferase_28"/>
</dbReference>
<feature type="domain" description="Erythromycin biosynthesis protein CIII-like C-terminal" evidence="5">
    <location>
        <begin position="276"/>
        <end position="419"/>
    </location>
</feature>
<dbReference type="GO" id="GO:0008194">
    <property type="term" value="F:UDP-glycosyltransferase activity"/>
    <property type="evidence" value="ECO:0007669"/>
    <property type="project" value="InterPro"/>
</dbReference>
<evidence type="ECO:0000256" key="3">
    <source>
        <dbReference type="ARBA" id="ARBA00022679"/>
    </source>
</evidence>
<organism evidence="7 8">
    <name type="scientific">Actinomadura meyerae</name>
    <dbReference type="NCBI Taxonomy" id="240840"/>
    <lineage>
        <taxon>Bacteria</taxon>
        <taxon>Bacillati</taxon>
        <taxon>Actinomycetota</taxon>
        <taxon>Actinomycetes</taxon>
        <taxon>Streptosporangiales</taxon>
        <taxon>Thermomonosporaceae</taxon>
        <taxon>Actinomadura</taxon>
    </lineage>
</organism>
<dbReference type="InterPro" id="IPR002213">
    <property type="entry name" value="UDP_glucos_trans"/>
</dbReference>
<evidence type="ECO:0000256" key="2">
    <source>
        <dbReference type="ARBA" id="ARBA00022676"/>
    </source>
</evidence>
<dbReference type="RefSeq" id="WP_089329601.1">
    <property type="nucleotide sequence ID" value="NZ_FZOR01000038.1"/>
</dbReference>
<keyword evidence="4" id="KW-0045">Antibiotic biosynthesis</keyword>
<evidence type="ECO:0000313" key="8">
    <source>
        <dbReference type="Proteomes" id="UP000198318"/>
    </source>
</evidence>
<dbReference type="Gene3D" id="3.40.50.2000">
    <property type="entry name" value="Glycogen Phosphorylase B"/>
    <property type="match status" value="2"/>
</dbReference>
<dbReference type="InterPro" id="IPR010610">
    <property type="entry name" value="EryCIII-like_C"/>
</dbReference>
<dbReference type="AlphaFoldDB" id="A0A239NDG3"/>
<evidence type="ECO:0000256" key="4">
    <source>
        <dbReference type="ARBA" id="ARBA00023194"/>
    </source>
</evidence>
<dbReference type="GO" id="GO:0016758">
    <property type="term" value="F:hexosyltransferase activity"/>
    <property type="evidence" value="ECO:0007669"/>
    <property type="project" value="UniProtKB-ARBA"/>
</dbReference>
<dbReference type="InterPro" id="IPR048284">
    <property type="entry name" value="EryCIII-like_N"/>
</dbReference>
<dbReference type="Pfam" id="PF21036">
    <property type="entry name" value="EryCIII-like_N"/>
    <property type="match status" value="1"/>
</dbReference>
<dbReference type="NCBIfam" id="TIGR04516">
    <property type="entry name" value="glycosyl_450act"/>
    <property type="match status" value="1"/>
</dbReference>
<dbReference type="PANTHER" id="PTHR48050">
    <property type="entry name" value="STEROL 3-BETA-GLUCOSYLTRANSFERASE"/>
    <property type="match status" value="1"/>
</dbReference>
<dbReference type="SUPFAM" id="SSF53756">
    <property type="entry name" value="UDP-Glycosyltransferase/glycogen phosphorylase"/>
    <property type="match status" value="1"/>
</dbReference>
<evidence type="ECO:0000259" key="6">
    <source>
        <dbReference type="Pfam" id="PF21036"/>
    </source>
</evidence>
<gene>
    <name evidence="7" type="ORF">SAMN05443665_103872</name>
</gene>
<keyword evidence="3 7" id="KW-0808">Transferase</keyword>
<reference evidence="7 8" key="1">
    <citation type="submission" date="2017-06" db="EMBL/GenBank/DDBJ databases">
        <authorList>
            <person name="Kim H.J."/>
            <person name="Triplett B.A."/>
        </authorList>
    </citation>
    <scope>NUCLEOTIDE SEQUENCE [LARGE SCALE GENOMIC DNA]</scope>
    <source>
        <strain evidence="7 8">DSM 44715</strain>
    </source>
</reference>
<dbReference type="PANTHER" id="PTHR48050:SF13">
    <property type="entry name" value="STEROL 3-BETA-GLUCOSYLTRANSFERASE UGT80A2"/>
    <property type="match status" value="1"/>
</dbReference>